<dbReference type="FunFam" id="3.40.1810.10:FF:000006">
    <property type="entry name" value="Agamous-like MADS-box protein AGL62"/>
    <property type="match status" value="1"/>
</dbReference>
<protein>
    <submittedName>
        <fullName evidence="9">MADS-box transcription factor</fullName>
    </submittedName>
</protein>
<feature type="region of interest" description="Disordered" evidence="7">
    <location>
        <begin position="224"/>
        <end position="271"/>
    </location>
</feature>
<dbReference type="GO" id="GO:0005634">
    <property type="term" value="C:nucleus"/>
    <property type="evidence" value="ECO:0007669"/>
    <property type="project" value="UniProtKB-SubCell"/>
</dbReference>
<dbReference type="SMART" id="SM00432">
    <property type="entry name" value="MADS"/>
    <property type="match status" value="1"/>
</dbReference>
<dbReference type="EMBL" id="JXTC01000482">
    <property type="protein sequence ID" value="PON50799.1"/>
    <property type="molecule type" value="Genomic_DNA"/>
</dbReference>
<keyword evidence="10" id="KW-1185">Reference proteome</keyword>
<name>A0A2P5BPS8_TREOI</name>
<dbReference type="Proteomes" id="UP000237000">
    <property type="component" value="Unassembled WGS sequence"/>
</dbReference>
<evidence type="ECO:0000256" key="6">
    <source>
        <dbReference type="SAM" id="Coils"/>
    </source>
</evidence>
<dbReference type="OrthoDB" id="1898716at2759"/>
<keyword evidence="2" id="KW-0805">Transcription regulation</keyword>
<evidence type="ECO:0000256" key="4">
    <source>
        <dbReference type="ARBA" id="ARBA00023163"/>
    </source>
</evidence>
<evidence type="ECO:0000256" key="1">
    <source>
        <dbReference type="ARBA" id="ARBA00004123"/>
    </source>
</evidence>
<dbReference type="InterPro" id="IPR033896">
    <property type="entry name" value="MEF2-like_N"/>
</dbReference>
<evidence type="ECO:0000313" key="9">
    <source>
        <dbReference type="EMBL" id="PON50799.1"/>
    </source>
</evidence>
<feature type="domain" description="MADS-box" evidence="8">
    <location>
        <begin position="20"/>
        <end position="80"/>
    </location>
</feature>
<keyword evidence="6" id="KW-0175">Coiled coil</keyword>
<evidence type="ECO:0000256" key="7">
    <source>
        <dbReference type="SAM" id="MobiDB-lite"/>
    </source>
</evidence>
<dbReference type="PANTHER" id="PTHR11945:SF759">
    <property type="entry name" value="MADS-BOX DOMAIN-CONTAINING PROTEIN"/>
    <property type="match status" value="1"/>
</dbReference>
<dbReference type="InParanoid" id="A0A2P5BPS8"/>
<proteinExistence type="predicted"/>
<dbReference type="GO" id="GO:0000981">
    <property type="term" value="F:DNA-binding transcription factor activity, RNA polymerase II-specific"/>
    <property type="evidence" value="ECO:0007669"/>
    <property type="project" value="TreeGrafter"/>
</dbReference>
<reference evidence="10" key="1">
    <citation type="submission" date="2016-06" db="EMBL/GenBank/DDBJ databases">
        <title>Parallel loss of symbiosis genes in relatives of nitrogen-fixing non-legume Parasponia.</title>
        <authorList>
            <person name="Van Velzen R."/>
            <person name="Holmer R."/>
            <person name="Bu F."/>
            <person name="Rutten L."/>
            <person name="Van Zeijl A."/>
            <person name="Liu W."/>
            <person name="Santuari L."/>
            <person name="Cao Q."/>
            <person name="Sharma T."/>
            <person name="Shen D."/>
            <person name="Roswanjaya Y."/>
            <person name="Wardhani T."/>
            <person name="Kalhor M.S."/>
            <person name="Jansen J."/>
            <person name="Van den Hoogen J."/>
            <person name="Gungor B."/>
            <person name="Hartog M."/>
            <person name="Hontelez J."/>
            <person name="Verver J."/>
            <person name="Yang W.-C."/>
            <person name="Schijlen E."/>
            <person name="Repin R."/>
            <person name="Schilthuizen M."/>
            <person name="Schranz E."/>
            <person name="Heidstra R."/>
            <person name="Miyata K."/>
            <person name="Fedorova E."/>
            <person name="Kohlen W."/>
            <person name="Bisseling T."/>
            <person name="Smit S."/>
            <person name="Geurts R."/>
        </authorList>
    </citation>
    <scope>NUCLEOTIDE SEQUENCE [LARGE SCALE GENOMIC DNA]</scope>
    <source>
        <strain evidence="10">cv. RG33-2</strain>
    </source>
</reference>
<feature type="compositionally biased region" description="Basic and acidic residues" evidence="7">
    <location>
        <begin position="261"/>
        <end position="271"/>
    </location>
</feature>
<dbReference type="Gene3D" id="3.40.1810.10">
    <property type="entry name" value="Transcription factor, MADS-box"/>
    <property type="match status" value="1"/>
</dbReference>
<dbReference type="InterPro" id="IPR036879">
    <property type="entry name" value="TF_MADSbox_sf"/>
</dbReference>
<dbReference type="CDD" id="cd00265">
    <property type="entry name" value="MADS_MEF2_like"/>
    <property type="match status" value="1"/>
</dbReference>
<feature type="compositionally biased region" description="Basic residues" evidence="7">
    <location>
        <begin position="12"/>
        <end position="22"/>
    </location>
</feature>
<dbReference type="GO" id="GO:0046983">
    <property type="term" value="F:protein dimerization activity"/>
    <property type="evidence" value="ECO:0007669"/>
    <property type="project" value="InterPro"/>
</dbReference>
<evidence type="ECO:0000256" key="2">
    <source>
        <dbReference type="ARBA" id="ARBA00023015"/>
    </source>
</evidence>
<organism evidence="9 10">
    <name type="scientific">Trema orientale</name>
    <name type="common">Charcoal tree</name>
    <name type="synonym">Celtis orientalis</name>
    <dbReference type="NCBI Taxonomy" id="63057"/>
    <lineage>
        <taxon>Eukaryota</taxon>
        <taxon>Viridiplantae</taxon>
        <taxon>Streptophyta</taxon>
        <taxon>Embryophyta</taxon>
        <taxon>Tracheophyta</taxon>
        <taxon>Spermatophyta</taxon>
        <taxon>Magnoliopsida</taxon>
        <taxon>eudicotyledons</taxon>
        <taxon>Gunneridae</taxon>
        <taxon>Pentapetalae</taxon>
        <taxon>rosids</taxon>
        <taxon>fabids</taxon>
        <taxon>Rosales</taxon>
        <taxon>Cannabaceae</taxon>
        <taxon>Trema</taxon>
    </lineage>
</organism>
<dbReference type="PANTHER" id="PTHR11945">
    <property type="entry name" value="MADS BOX PROTEIN"/>
    <property type="match status" value="1"/>
</dbReference>
<comment type="subcellular location">
    <subcellularLocation>
        <location evidence="1">Nucleus</location>
    </subcellularLocation>
</comment>
<keyword evidence="5" id="KW-0539">Nucleus</keyword>
<evidence type="ECO:0000256" key="5">
    <source>
        <dbReference type="ARBA" id="ARBA00023242"/>
    </source>
</evidence>
<feature type="compositionally biased region" description="Low complexity" evidence="7">
    <location>
        <begin position="1"/>
        <end position="11"/>
    </location>
</feature>
<dbReference type="SUPFAM" id="SSF55455">
    <property type="entry name" value="SRF-like"/>
    <property type="match status" value="1"/>
</dbReference>
<dbReference type="Pfam" id="PF00319">
    <property type="entry name" value="SRF-TF"/>
    <property type="match status" value="1"/>
</dbReference>
<gene>
    <name evidence="9" type="primary">TorMADS25</name>
    <name evidence="9" type="ORF">TorRG33x02_313220</name>
</gene>
<accession>A0A2P5BPS8</accession>
<dbReference type="PROSITE" id="PS50066">
    <property type="entry name" value="MADS_BOX_2"/>
    <property type="match status" value="1"/>
</dbReference>
<dbReference type="AlphaFoldDB" id="A0A2P5BPS8"/>
<comment type="caution">
    <text evidence="9">The sequence shown here is derived from an EMBL/GenBank/DDBJ whole genome shotgun (WGS) entry which is preliminary data.</text>
</comment>
<evidence type="ECO:0000313" key="10">
    <source>
        <dbReference type="Proteomes" id="UP000237000"/>
    </source>
</evidence>
<dbReference type="InterPro" id="IPR002100">
    <property type="entry name" value="TF_MADSbox"/>
</dbReference>
<feature type="coiled-coil region" evidence="6">
    <location>
        <begin position="120"/>
        <end position="154"/>
    </location>
</feature>
<keyword evidence="4" id="KW-0804">Transcription</keyword>
<sequence length="271" mass="30306">MAANNTTNNNNNKKKNKKTKGRQKIEMKMIQDEDDRLITFSKRRAGIYKKASELVTLCGAEVGVVIFSPSGKPFSYGHPSIDAVSHRLHSDQPNPPPLPHAAAVDAATQPILEAHRRVRMNKLNNQYNELFSHLEAEKERRKEMEKLTAAETEKAAATPEGWWDAPIEGLSFDELKRRHRSLEELHANISNHVKERMDMSLGSFNNNNNNNALAPGASSSFYASIGGSSSSQRPEPFVYRPTTSTGLHYPHSEYGYGYGHGHRDDLGPNQQ</sequence>
<feature type="region of interest" description="Disordered" evidence="7">
    <location>
        <begin position="1"/>
        <end position="23"/>
    </location>
</feature>
<keyword evidence="3" id="KW-0238">DNA-binding</keyword>
<dbReference type="GO" id="GO:0000978">
    <property type="term" value="F:RNA polymerase II cis-regulatory region sequence-specific DNA binding"/>
    <property type="evidence" value="ECO:0007669"/>
    <property type="project" value="TreeGrafter"/>
</dbReference>
<dbReference type="PRINTS" id="PR00404">
    <property type="entry name" value="MADSDOMAIN"/>
</dbReference>
<dbReference type="GO" id="GO:0045944">
    <property type="term" value="P:positive regulation of transcription by RNA polymerase II"/>
    <property type="evidence" value="ECO:0007669"/>
    <property type="project" value="InterPro"/>
</dbReference>
<evidence type="ECO:0000259" key="8">
    <source>
        <dbReference type="PROSITE" id="PS50066"/>
    </source>
</evidence>
<evidence type="ECO:0000256" key="3">
    <source>
        <dbReference type="ARBA" id="ARBA00023125"/>
    </source>
</evidence>